<evidence type="ECO:0000313" key="5">
    <source>
        <dbReference type="Proteomes" id="UP000245802"/>
    </source>
</evidence>
<dbReference type="PANTHER" id="PTHR44591">
    <property type="entry name" value="STRESS RESPONSE REGULATOR PROTEIN 1"/>
    <property type="match status" value="1"/>
</dbReference>
<dbReference type="KEGG" id="gog:C1280_05050"/>
<dbReference type="SUPFAM" id="SSF52172">
    <property type="entry name" value="CheY-like"/>
    <property type="match status" value="1"/>
</dbReference>
<dbReference type="AlphaFoldDB" id="A0A2Z3GQ76"/>
<evidence type="ECO:0000256" key="2">
    <source>
        <dbReference type="PROSITE-ProRule" id="PRU00169"/>
    </source>
</evidence>
<dbReference type="InterPro" id="IPR011006">
    <property type="entry name" value="CheY-like_superfamily"/>
</dbReference>
<dbReference type="SMART" id="SM00448">
    <property type="entry name" value="REC"/>
    <property type="match status" value="1"/>
</dbReference>
<dbReference type="GO" id="GO:0000160">
    <property type="term" value="P:phosphorelay signal transduction system"/>
    <property type="evidence" value="ECO:0007669"/>
    <property type="project" value="InterPro"/>
</dbReference>
<dbReference type="InterPro" id="IPR001789">
    <property type="entry name" value="Sig_transdc_resp-reg_receiver"/>
</dbReference>
<dbReference type="RefSeq" id="WP_010048882.1">
    <property type="nucleotide sequence ID" value="NZ_CP025958.1"/>
</dbReference>
<evidence type="ECO:0000256" key="1">
    <source>
        <dbReference type="ARBA" id="ARBA00022553"/>
    </source>
</evidence>
<dbReference type="InterPro" id="IPR050595">
    <property type="entry name" value="Bact_response_regulator"/>
</dbReference>
<sequence length="127" mass="12871">MLAPVGSLVLVVDDDPAVRAVVSLMVTHLGHTALVATCGAEAVALAAERNPTAALLDVRMPGMDGPATLDALRAFDPAIQCAFLTGHPGEYAEGELYGRGAVAVLAKPVTLTTLGAALDRALSPVTV</sequence>
<dbReference type="Pfam" id="PF00072">
    <property type="entry name" value="Response_reg"/>
    <property type="match status" value="1"/>
</dbReference>
<dbReference type="EMBL" id="CP025958">
    <property type="protein sequence ID" value="AWM36449.1"/>
    <property type="molecule type" value="Genomic_DNA"/>
</dbReference>
<gene>
    <name evidence="4" type="ORF">C1280_05050</name>
</gene>
<proteinExistence type="predicted"/>
<reference evidence="4 5" key="1">
    <citation type="submission" date="2018-01" db="EMBL/GenBank/DDBJ databases">
        <title>G. obscuriglobus.</title>
        <authorList>
            <person name="Franke J."/>
            <person name="Blomberg W."/>
            <person name="Selmecki A."/>
        </authorList>
    </citation>
    <scope>NUCLEOTIDE SEQUENCE [LARGE SCALE GENOMIC DNA]</scope>
    <source>
        <strain evidence="4 5">DSM 5831</strain>
    </source>
</reference>
<dbReference type="PROSITE" id="PS50110">
    <property type="entry name" value="RESPONSE_REGULATORY"/>
    <property type="match status" value="1"/>
</dbReference>
<feature type="domain" description="Response regulatory" evidence="3">
    <location>
        <begin position="8"/>
        <end position="122"/>
    </location>
</feature>
<keyword evidence="5" id="KW-1185">Reference proteome</keyword>
<dbReference type="CDD" id="cd00156">
    <property type="entry name" value="REC"/>
    <property type="match status" value="1"/>
</dbReference>
<evidence type="ECO:0000313" key="4">
    <source>
        <dbReference type="EMBL" id="AWM36449.1"/>
    </source>
</evidence>
<dbReference type="OrthoDB" id="9779069at2"/>
<dbReference type="Gene3D" id="3.40.50.2300">
    <property type="match status" value="1"/>
</dbReference>
<organism evidence="4 5">
    <name type="scientific">Gemmata obscuriglobus</name>
    <dbReference type="NCBI Taxonomy" id="114"/>
    <lineage>
        <taxon>Bacteria</taxon>
        <taxon>Pseudomonadati</taxon>
        <taxon>Planctomycetota</taxon>
        <taxon>Planctomycetia</taxon>
        <taxon>Gemmatales</taxon>
        <taxon>Gemmataceae</taxon>
        <taxon>Gemmata</taxon>
    </lineage>
</organism>
<feature type="modified residue" description="4-aspartylphosphate" evidence="2">
    <location>
        <position position="57"/>
    </location>
</feature>
<accession>A0A2Z3GQ76</accession>
<dbReference type="Proteomes" id="UP000245802">
    <property type="component" value="Chromosome"/>
</dbReference>
<evidence type="ECO:0000259" key="3">
    <source>
        <dbReference type="PROSITE" id="PS50110"/>
    </source>
</evidence>
<dbReference type="PANTHER" id="PTHR44591:SF3">
    <property type="entry name" value="RESPONSE REGULATORY DOMAIN-CONTAINING PROTEIN"/>
    <property type="match status" value="1"/>
</dbReference>
<keyword evidence="1 2" id="KW-0597">Phosphoprotein</keyword>
<name>A0A2Z3GQ76_9BACT</name>
<protein>
    <submittedName>
        <fullName evidence="4">Response regulator</fullName>
    </submittedName>
</protein>